<reference evidence="8 9" key="1">
    <citation type="submission" date="2017-08" db="EMBL/GenBank/DDBJ databases">
        <title>Burning lignite coal seam in the remote Altai Mountains harbors a hydrogen-driven thermophilic microbial community.</title>
        <authorList>
            <person name="Kadnikov V.V."/>
            <person name="Mardanov A.V."/>
            <person name="Ivasenko D."/>
            <person name="Beletsky A.V."/>
            <person name="Karnachuk O.V."/>
            <person name="Ravin N.V."/>
        </authorList>
    </citation>
    <scope>NUCLEOTIDE SEQUENCE [LARGE SCALE GENOMIC DNA]</scope>
    <source>
        <strain evidence="8">AL31</strain>
    </source>
</reference>
<dbReference type="GO" id="GO:0005840">
    <property type="term" value="C:ribosome"/>
    <property type="evidence" value="ECO:0007669"/>
    <property type="project" value="UniProtKB-KW"/>
</dbReference>
<dbReference type="HAMAP" id="MF_01328_B">
    <property type="entry name" value="Ribosomal_uL4_B"/>
    <property type="match status" value="1"/>
</dbReference>
<dbReference type="GO" id="GO:0003735">
    <property type="term" value="F:structural constituent of ribosome"/>
    <property type="evidence" value="ECO:0007669"/>
    <property type="project" value="InterPro"/>
</dbReference>
<dbReference type="PANTHER" id="PTHR10746:SF6">
    <property type="entry name" value="LARGE RIBOSOMAL SUBUNIT PROTEIN UL4M"/>
    <property type="match status" value="1"/>
</dbReference>
<feature type="compositionally biased region" description="Basic residues" evidence="7">
    <location>
        <begin position="60"/>
        <end position="76"/>
    </location>
</feature>
<evidence type="ECO:0000313" key="8">
    <source>
        <dbReference type="EMBL" id="PTQ51248.1"/>
    </source>
</evidence>
<evidence type="ECO:0000256" key="5">
    <source>
        <dbReference type="ARBA" id="ARBA00035244"/>
    </source>
</evidence>
<dbReference type="InterPro" id="IPR002136">
    <property type="entry name" value="Ribosomal_uL4"/>
</dbReference>
<evidence type="ECO:0000256" key="1">
    <source>
        <dbReference type="ARBA" id="ARBA00010528"/>
    </source>
</evidence>
<keyword evidence="3 6" id="KW-0689">Ribosomal protein</keyword>
<evidence type="ECO:0000256" key="2">
    <source>
        <dbReference type="ARBA" id="ARBA00011838"/>
    </source>
</evidence>
<comment type="caution">
    <text evidence="8">The sequence shown here is derived from an EMBL/GenBank/DDBJ whole genome shotgun (WGS) entry which is preliminary data.</text>
</comment>
<dbReference type="Gene3D" id="3.40.1370.10">
    <property type="match status" value="1"/>
</dbReference>
<accession>A0A2T5G505</accession>
<proteinExistence type="inferred from homology"/>
<dbReference type="EMBL" id="PEBW01000006">
    <property type="protein sequence ID" value="PTQ51248.1"/>
    <property type="molecule type" value="Genomic_DNA"/>
</dbReference>
<comment type="function">
    <text evidence="6">Forms part of the polypeptide exit tunnel.</text>
</comment>
<comment type="similarity">
    <text evidence="1 6">Belongs to the universal ribosomal protein uL4 family.</text>
</comment>
<comment type="function">
    <text evidence="6">One of the primary rRNA binding proteins, this protein initially binds near the 5'-end of the 23S rRNA. It is important during the early stages of 50S assembly. It makes multiple contacts with different domains of the 23S rRNA in the assembled 50S subunit and ribosome.</text>
</comment>
<dbReference type="InterPro" id="IPR013005">
    <property type="entry name" value="Ribosomal_uL4-like"/>
</dbReference>
<evidence type="ECO:0000256" key="6">
    <source>
        <dbReference type="HAMAP-Rule" id="MF_01328"/>
    </source>
</evidence>
<feature type="region of interest" description="Disordered" evidence="7">
    <location>
        <begin position="46"/>
        <end position="76"/>
    </location>
</feature>
<sequence length="208" mass="23305">MPTVPLYDQEGNVIGELTLSEKLFGIEPHADALHRAVVLKLASERQGTHATKTRGEVRGGGRKPWRQKGTGRARHGSIRSPLWVGGGVTHGPKPREYGFSLPKKLRRLAFASALSLRVRESKLWALDRLSLERPRTKEMVRIFRNLQLPPKVLVVLGEEDANVELSARNLPGVKVVTWDRTNTYDILNHDALVATVDAIRKLEEVFAR</sequence>
<dbReference type="SUPFAM" id="SSF52166">
    <property type="entry name" value="Ribosomal protein L4"/>
    <property type="match status" value="1"/>
</dbReference>
<keyword evidence="6" id="KW-0694">RNA-binding</keyword>
<gene>
    <name evidence="6" type="primary">rplD</name>
    <name evidence="8" type="ORF">BLITH_0074</name>
</gene>
<comment type="subunit">
    <text evidence="2 6">Part of the 50S ribosomal subunit.</text>
</comment>
<evidence type="ECO:0000256" key="3">
    <source>
        <dbReference type="ARBA" id="ARBA00022980"/>
    </source>
</evidence>
<dbReference type="NCBIfam" id="TIGR03953">
    <property type="entry name" value="rplD_bact"/>
    <property type="match status" value="1"/>
</dbReference>
<dbReference type="GO" id="GO:0006412">
    <property type="term" value="P:translation"/>
    <property type="evidence" value="ECO:0007669"/>
    <property type="project" value="UniProtKB-UniRule"/>
</dbReference>
<dbReference type="PANTHER" id="PTHR10746">
    <property type="entry name" value="50S RIBOSOMAL PROTEIN L4"/>
    <property type="match status" value="1"/>
</dbReference>
<evidence type="ECO:0000256" key="7">
    <source>
        <dbReference type="SAM" id="MobiDB-lite"/>
    </source>
</evidence>
<evidence type="ECO:0000256" key="4">
    <source>
        <dbReference type="ARBA" id="ARBA00023274"/>
    </source>
</evidence>
<dbReference type="GO" id="GO:1990904">
    <property type="term" value="C:ribonucleoprotein complex"/>
    <property type="evidence" value="ECO:0007669"/>
    <property type="project" value="UniProtKB-KW"/>
</dbReference>
<protein>
    <recommendedName>
        <fullName evidence="5 6">Large ribosomal subunit protein uL4</fullName>
    </recommendedName>
</protein>
<name>A0A2T5G505_9BACL</name>
<dbReference type="GO" id="GO:0019843">
    <property type="term" value="F:rRNA binding"/>
    <property type="evidence" value="ECO:0007669"/>
    <property type="project" value="UniProtKB-UniRule"/>
</dbReference>
<keyword evidence="6" id="KW-0699">rRNA-binding</keyword>
<dbReference type="InterPro" id="IPR023574">
    <property type="entry name" value="Ribosomal_uL4_dom_sf"/>
</dbReference>
<dbReference type="Proteomes" id="UP000244016">
    <property type="component" value="Unassembled WGS sequence"/>
</dbReference>
<keyword evidence="4 6" id="KW-0687">Ribonucleoprotein</keyword>
<dbReference type="Pfam" id="PF00573">
    <property type="entry name" value="Ribosomal_L4"/>
    <property type="match status" value="1"/>
</dbReference>
<organism evidence="8 9">
    <name type="scientific">Brockia lithotrophica</name>
    <dbReference type="NCBI Taxonomy" id="933949"/>
    <lineage>
        <taxon>Bacteria</taxon>
        <taxon>Bacillati</taxon>
        <taxon>Bacillota</taxon>
        <taxon>Bacilli</taxon>
        <taxon>Bacillales</taxon>
        <taxon>Bacillales Family X. Incertae Sedis</taxon>
        <taxon>Brockia</taxon>
    </lineage>
</organism>
<feature type="compositionally biased region" description="Basic and acidic residues" evidence="7">
    <location>
        <begin position="46"/>
        <end position="59"/>
    </location>
</feature>
<dbReference type="AlphaFoldDB" id="A0A2T5G505"/>
<evidence type="ECO:0000313" key="9">
    <source>
        <dbReference type="Proteomes" id="UP000244016"/>
    </source>
</evidence>